<evidence type="ECO:0000313" key="4">
    <source>
        <dbReference type="Proteomes" id="UP001500618"/>
    </source>
</evidence>
<evidence type="ECO:0000256" key="2">
    <source>
        <dbReference type="SAM" id="Phobius"/>
    </source>
</evidence>
<feature type="compositionally biased region" description="Pro residues" evidence="1">
    <location>
        <begin position="1"/>
        <end position="10"/>
    </location>
</feature>
<organism evidence="3 4">
    <name type="scientific">Fodinicola feengrottensis</name>
    <dbReference type="NCBI Taxonomy" id="435914"/>
    <lineage>
        <taxon>Bacteria</taxon>
        <taxon>Bacillati</taxon>
        <taxon>Actinomycetota</taxon>
        <taxon>Actinomycetes</taxon>
        <taxon>Mycobacteriales</taxon>
        <taxon>Fodinicola</taxon>
    </lineage>
</organism>
<gene>
    <name evidence="3" type="ORF">GCM10009765_13870</name>
</gene>
<accession>A0ABP4S3R1</accession>
<keyword evidence="4" id="KW-1185">Reference proteome</keyword>
<feature type="compositionally biased region" description="Low complexity" evidence="1">
    <location>
        <begin position="36"/>
        <end position="104"/>
    </location>
</feature>
<protein>
    <recommendedName>
        <fullName evidence="5">DUF4870 domain-containing protein</fullName>
    </recommendedName>
</protein>
<feature type="transmembrane region" description="Helical" evidence="2">
    <location>
        <begin position="125"/>
        <end position="148"/>
    </location>
</feature>
<keyword evidence="2" id="KW-0472">Membrane</keyword>
<keyword evidence="2" id="KW-1133">Transmembrane helix</keyword>
<reference evidence="4" key="1">
    <citation type="journal article" date="2019" name="Int. J. Syst. Evol. Microbiol.">
        <title>The Global Catalogue of Microorganisms (GCM) 10K type strain sequencing project: providing services to taxonomists for standard genome sequencing and annotation.</title>
        <authorList>
            <consortium name="The Broad Institute Genomics Platform"/>
            <consortium name="The Broad Institute Genome Sequencing Center for Infectious Disease"/>
            <person name="Wu L."/>
            <person name="Ma J."/>
        </authorList>
    </citation>
    <scope>NUCLEOTIDE SEQUENCE [LARGE SCALE GENOMIC DNA]</scope>
    <source>
        <strain evidence="4">JCM 14718</strain>
    </source>
</reference>
<proteinExistence type="predicted"/>
<feature type="transmembrane region" description="Helical" evidence="2">
    <location>
        <begin position="154"/>
        <end position="176"/>
    </location>
</feature>
<keyword evidence="2" id="KW-0812">Transmembrane</keyword>
<sequence>MSQPGYPPADQPYGQQQPQDAPPVPPAYGQQPSYDPQQAYGQQPQQGYGQPQPGYGQPQQGYGQPQQGYQQPPQQGYQQPAPQGYGQQPFQGQPQYGAQPFGGPSPYQPQRQAGFMGWVSSLPPWLFYVAPIVLIIFGVILTVVVRVVSQDNPIALIFLFPVLIALWVFRIGMRIIRGGNRFRR</sequence>
<dbReference type="Proteomes" id="UP001500618">
    <property type="component" value="Unassembled WGS sequence"/>
</dbReference>
<evidence type="ECO:0000313" key="3">
    <source>
        <dbReference type="EMBL" id="GAA1665541.1"/>
    </source>
</evidence>
<name>A0ABP4S3R1_9ACTN</name>
<feature type="region of interest" description="Disordered" evidence="1">
    <location>
        <begin position="1"/>
        <end position="107"/>
    </location>
</feature>
<evidence type="ECO:0008006" key="5">
    <source>
        <dbReference type="Google" id="ProtNLM"/>
    </source>
</evidence>
<evidence type="ECO:0000256" key="1">
    <source>
        <dbReference type="SAM" id="MobiDB-lite"/>
    </source>
</evidence>
<dbReference type="EMBL" id="BAAANY010000005">
    <property type="protein sequence ID" value="GAA1665541.1"/>
    <property type="molecule type" value="Genomic_DNA"/>
</dbReference>
<dbReference type="RefSeq" id="WP_163570181.1">
    <property type="nucleotide sequence ID" value="NZ_BAAANY010000005.1"/>
</dbReference>
<comment type="caution">
    <text evidence="3">The sequence shown here is derived from an EMBL/GenBank/DDBJ whole genome shotgun (WGS) entry which is preliminary data.</text>
</comment>